<dbReference type="RefSeq" id="WP_366923942.1">
    <property type="nucleotide sequence ID" value="NZ_CP121694.1"/>
</dbReference>
<dbReference type="Gene3D" id="3.20.20.70">
    <property type="entry name" value="Aldolase class I"/>
    <property type="match status" value="1"/>
</dbReference>
<evidence type="ECO:0000259" key="5">
    <source>
        <dbReference type="PROSITE" id="PS51918"/>
    </source>
</evidence>
<dbReference type="Pfam" id="PF04055">
    <property type="entry name" value="Radical_SAM"/>
    <property type="match status" value="1"/>
</dbReference>
<dbReference type="KEGG" id="dbc:MFMK1_000879"/>
<name>A0AAU0UJJ2_9FIRM</name>
<dbReference type="SFLD" id="SFLDS00029">
    <property type="entry name" value="Radical_SAM"/>
    <property type="match status" value="1"/>
</dbReference>
<dbReference type="InterPro" id="IPR007197">
    <property type="entry name" value="rSAM"/>
</dbReference>
<dbReference type="InterPro" id="IPR058240">
    <property type="entry name" value="rSAM_sf"/>
</dbReference>
<dbReference type="SUPFAM" id="SSF102114">
    <property type="entry name" value="Radical SAM enzymes"/>
    <property type="match status" value="1"/>
</dbReference>
<dbReference type="EMBL" id="CP121694">
    <property type="protein sequence ID" value="WRO21085.1"/>
    <property type="molecule type" value="Genomic_DNA"/>
</dbReference>
<keyword evidence="4" id="KW-0411">Iron-sulfur</keyword>
<gene>
    <name evidence="6" type="ORF">MFMK1_000879</name>
</gene>
<keyword evidence="7" id="KW-1185">Reference proteome</keyword>
<dbReference type="SFLD" id="SFLDG01098">
    <property type="entry name" value="Uncharacterised_Radical_SAM_Su"/>
    <property type="match status" value="1"/>
</dbReference>
<dbReference type="GO" id="GO:0003824">
    <property type="term" value="F:catalytic activity"/>
    <property type="evidence" value="ECO:0007669"/>
    <property type="project" value="InterPro"/>
</dbReference>
<dbReference type="AlphaFoldDB" id="A0AAU0UJJ2"/>
<evidence type="ECO:0000256" key="2">
    <source>
        <dbReference type="ARBA" id="ARBA00022723"/>
    </source>
</evidence>
<dbReference type="GO" id="GO:0051536">
    <property type="term" value="F:iron-sulfur cluster binding"/>
    <property type="evidence" value="ECO:0007669"/>
    <property type="project" value="UniProtKB-KW"/>
</dbReference>
<reference evidence="6 7" key="1">
    <citation type="submission" date="2023-04" db="EMBL/GenBank/DDBJ databases">
        <authorList>
            <person name="Hsu D."/>
        </authorList>
    </citation>
    <scope>NUCLEOTIDE SEQUENCE [LARGE SCALE GENOMIC DNA]</scope>
    <source>
        <strain evidence="6 7">MK1</strain>
    </source>
</reference>
<dbReference type="SMART" id="SM00729">
    <property type="entry name" value="Elp3"/>
    <property type="match status" value="1"/>
</dbReference>
<protein>
    <submittedName>
        <fullName evidence="6">Radical SAM protein</fullName>
    </submittedName>
</protein>
<dbReference type="Proteomes" id="UP001329915">
    <property type="component" value="Chromosome"/>
</dbReference>
<evidence type="ECO:0000256" key="3">
    <source>
        <dbReference type="ARBA" id="ARBA00023004"/>
    </source>
</evidence>
<sequence>MIRVSAGTADVLGLKKLSTDAPPTTAYLMAGDKCSRDCAFCPQGRSVPKNSNRLSRITWPDYQVESVLTKISTAVKAGRLQRTCLQLTHGTNALSNAKEFLQHLKNKSTVPVCISAALSHVKEAEALIEAGAERVGIPLDAACPRIYGHTKGGSFDSRLALIIEATAILPGKISTHLIAGLGETEEEMIDIMSLLIKSGVTIGLFAFTPVRGTRLEHASPPPLPSYRRLQAALYLMVNKFTEKDSFTFVDGILTDFGLPAGELCSLLATGQAFRTSGCPGCNRPYYNESPGSTLYNYPRALHAEEKQAVLRELGLLN</sequence>
<dbReference type="GO" id="GO:0046872">
    <property type="term" value="F:metal ion binding"/>
    <property type="evidence" value="ECO:0007669"/>
    <property type="project" value="UniProtKB-KW"/>
</dbReference>
<proteinExistence type="predicted"/>
<evidence type="ECO:0000256" key="4">
    <source>
        <dbReference type="ARBA" id="ARBA00023014"/>
    </source>
</evidence>
<dbReference type="InterPro" id="IPR006638">
    <property type="entry name" value="Elp3/MiaA/NifB-like_rSAM"/>
</dbReference>
<dbReference type="InterPro" id="IPR013785">
    <property type="entry name" value="Aldolase_TIM"/>
</dbReference>
<accession>A0AAU0UJJ2</accession>
<keyword evidence="3" id="KW-0408">Iron</keyword>
<evidence type="ECO:0000313" key="7">
    <source>
        <dbReference type="Proteomes" id="UP001329915"/>
    </source>
</evidence>
<keyword evidence="1" id="KW-0949">S-adenosyl-L-methionine</keyword>
<organism evidence="6 7">
    <name type="scientific">Metallumcola ferriviriculae</name>
    <dbReference type="NCBI Taxonomy" id="3039180"/>
    <lineage>
        <taxon>Bacteria</taxon>
        <taxon>Bacillati</taxon>
        <taxon>Bacillota</taxon>
        <taxon>Clostridia</taxon>
        <taxon>Neomoorellales</taxon>
        <taxon>Desulfitibacteraceae</taxon>
        <taxon>Metallumcola</taxon>
    </lineage>
</organism>
<keyword evidence="2" id="KW-0479">Metal-binding</keyword>
<dbReference type="PROSITE" id="PS51918">
    <property type="entry name" value="RADICAL_SAM"/>
    <property type="match status" value="1"/>
</dbReference>
<evidence type="ECO:0000313" key="6">
    <source>
        <dbReference type="EMBL" id="WRO21085.1"/>
    </source>
</evidence>
<evidence type="ECO:0000256" key="1">
    <source>
        <dbReference type="ARBA" id="ARBA00022691"/>
    </source>
</evidence>
<dbReference type="CDD" id="cd01335">
    <property type="entry name" value="Radical_SAM"/>
    <property type="match status" value="1"/>
</dbReference>
<feature type="domain" description="Radical SAM core" evidence="5">
    <location>
        <begin position="20"/>
        <end position="247"/>
    </location>
</feature>